<dbReference type="EMBL" id="CP007772">
    <property type="protein sequence ID" value="AJC90862.1"/>
    <property type="molecule type" value="Genomic_DNA"/>
</dbReference>
<dbReference type="HOGENOM" id="CLU_2092304_0_0_7"/>
<protein>
    <submittedName>
        <fullName evidence="1">Uncharacterized protein</fullName>
    </submittedName>
</protein>
<proteinExistence type="predicted"/>
<name>A0A0A8HA54_9BACT</name>
<dbReference type="RefSeq" id="WP_039664007.1">
    <property type="nucleotide sequence ID" value="NZ_CP007772.1"/>
</dbReference>
<dbReference type="Proteomes" id="UP000031135">
    <property type="component" value="Chromosome"/>
</dbReference>
<evidence type="ECO:0000313" key="2">
    <source>
        <dbReference type="Proteomes" id="UP000031135"/>
    </source>
</evidence>
<dbReference type="AlphaFoldDB" id="A0A0A8HA54"/>
<dbReference type="OrthoDB" id="5355760at2"/>
<dbReference type="KEGG" id="csm:CSUB8521_1025"/>
<organism evidence="1 2">
    <name type="scientific">Campylobacter subantarcticus LMG 24374</name>
    <dbReference type="NCBI Taxonomy" id="1388751"/>
    <lineage>
        <taxon>Bacteria</taxon>
        <taxon>Pseudomonadati</taxon>
        <taxon>Campylobacterota</taxon>
        <taxon>Epsilonproteobacteria</taxon>
        <taxon>Campylobacterales</taxon>
        <taxon>Campylobacteraceae</taxon>
        <taxon>Campylobacter</taxon>
    </lineage>
</organism>
<accession>A0A0A8HA54</accession>
<sequence length="116" mass="13838">MEDLNFLQKRWEEAYEAMPKLYEIPNGAIINFTLSEDTDTILFKEPWENFKLDNEDEEAEWRLSFFSISEDRPLGYLGYKEALEKLQEFSLIQSEERVLIRAMSLEELKKLGLHEL</sequence>
<reference evidence="1 2" key="1">
    <citation type="journal article" date="2014" name="Genome Biol. Evol.">
        <title>Comparative Genomics of the Campylobacter lari Group.</title>
        <authorList>
            <person name="Miller W.G."/>
            <person name="Yee E."/>
            <person name="Chapman M.H."/>
            <person name="Smith T.P."/>
            <person name="Bono J.L."/>
            <person name="Huynh S."/>
            <person name="Parker C.T."/>
            <person name="Vandamme P."/>
            <person name="Luong K."/>
            <person name="Korlach J."/>
        </authorList>
    </citation>
    <scope>NUCLEOTIDE SEQUENCE [LARGE SCALE GENOMIC DNA]</scope>
    <source>
        <strain evidence="1 2">LMG 24374</strain>
    </source>
</reference>
<gene>
    <name evidence="1" type="ORF">CSUB8521_1025</name>
</gene>
<evidence type="ECO:0000313" key="1">
    <source>
        <dbReference type="EMBL" id="AJC90862.1"/>
    </source>
</evidence>